<name>A0A7Y6EV21_9BACL</name>
<comment type="caution">
    <text evidence="1">The sequence shown here is derived from an EMBL/GenBank/DDBJ whole genome shotgun (WGS) entry which is preliminary data.</text>
</comment>
<organism evidence="1 2">
    <name type="scientific">Paenibacillus xylanilyticus</name>
    <dbReference type="NCBI Taxonomy" id="248903"/>
    <lineage>
        <taxon>Bacteria</taxon>
        <taxon>Bacillati</taxon>
        <taxon>Bacillota</taxon>
        <taxon>Bacilli</taxon>
        <taxon>Bacillales</taxon>
        <taxon>Paenibacillaceae</taxon>
        <taxon>Paenibacillus</taxon>
    </lineage>
</organism>
<dbReference type="RefSeq" id="WP_175395125.1">
    <property type="nucleotide sequence ID" value="NZ_JABMCB010000169.1"/>
</dbReference>
<proteinExistence type="predicted"/>
<sequence length="145" mass="16774">MVYYLSQNKKKCAECNKDLIEGRDKVTWLSEEGQEPLELITDLLLCTTCRRLYIKSNRKKINGEVYFVPTVEVTPKNNKRENQAKRKQSLGIFASSSNSKRCSTCEFHSNHVCAIHLIKTNTKDLCNQYKNHYKRIVYGGSFSSK</sequence>
<dbReference type="AlphaFoldDB" id="A0A7Y6EV21"/>
<protein>
    <submittedName>
        <fullName evidence="1">Uncharacterized protein</fullName>
    </submittedName>
</protein>
<evidence type="ECO:0000313" key="1">
    <source>
        <dbReference type="EMBL" id="NUU75294.1"/>
    </source>
</evidence>
<reference evidence="1 2" key="1">
    <citation type="submission" date="2020-05" db="EMBL/GenBank/DDBJ databases">
        <title>Genome Sequencing of Type Strains.</title>
        <authorList>
            <person name="Lemaire J.F."/>
            <person name="Inderbitzin P."/>
            <person name="Gregorio O.A."/>
            <person name="Collins S.B."/>
            <person name="Wespe N."/>
            <person name="Knight-Connoni V."/>
        </authorList>
    </citation>
    <scope>NUCLEOTIDE SEQUENCE [LARGE SCALE GENOMIC DNA]</scope>
    <source>
        <strain evidence="1 2">LMG 21957</strain>
    </source>
</reference>
<dbReference type="EMBL" id="JABMCB010000169">
    <property type="protein sequence ID" value="NUU75294.1"/>
    <property type="molecule type" value="Genomic_DNA"/>
</dbReference>
<keyword evidence="2" id="KW-1185">Reference proteome</keyword>
<accession>A0A7Y6EV21</accession>
<gene>
    <name evidence="1" type="ORF">HP552_08625</name>
</gene>
<dbReference type="Proteomes" id="UP000526125">
    <property type="component" value="Unassembled WGS sequence"/>
</dbReference>
<evidence type="ECO:0000313" key="2">
    <source>
        <dbReference type="Proteomes" id="UP000526125"/>
    </source>
</evidence>